<keyword evidence="3" id="KW-1185">Reference proteome</keyword>
<reference evidence="2 3" key="1">
    <citation type="submission" date="2016-11" db="EMBL/GenBank/DDBJ databases">
        <authorList>
            <person name="Jaros S."/>
            <person name="Januszkiewicz K."/>
            <person name="Wedrychowicz H."/>
        </authorList>
    </citation>
    <scope>NUCLEOTIDE SEQUENCE [LARGE SCALE GENOMIC DNA]</scope>
    <source>
        <strain evidence="2 3">DSM 24787</strain>
    </source>
</reference>
<dbReference type="EMBL" id="FSRA01000001">
    <property type="protein sequence ID" value="SIN88778.1"/>
    <property type="molecule type" value="Genomic_DNA"/>
</dbReference>
<gene>
    <name evidence="2" type="ORF">SAMN04488055_1941</name>
</gene>
<dbReference type="STRING" id="536979.SAMN04488055_1941"/>
<evidence type="ECO:0000313" key="3">
    <source>
        <dbReference type="Proteomes" id="UP000185003"/>
    </source>
</evidence>
<dbReference type="AlphaFoldDB" id="A0A1N6F0E8"/>
<feature type="transmembrane region" description="Helical" evidence="1">
    <location>
        <begin position="182"/>
        <end position="201"/>
    </location>
</feature>
<keyword evidence="1" id="KW-1133">Transmembrane helix</keyword>
<dbReference type="Proteomes" id="UP000185003">
    <property type="component" value="Unassembled WGS sequence"/>
</dbReference>
<name>A0A1N6F0E8_9BACT</name>
<keyword evidence="1" id="KW-0812">Transmembrane</keyword>
<sequence length="319" mass="36222">MLKIQAETVILNQIKNYHGIAFQEFGDRLLSKLYPDEYIAVRAGGTWGDLKNDGYCHINRTFFHFYATSQHNVAALKAKITADINGCLEKQQQVDRIVFVTNDANLGVIEAHIDDLRLKNNISIDTWGPNRLVEIICALPPKDIAALLNMVLQEEHTEKAMSIQYVMNGEPYKTLNSRAVKGYAAISVLSGLAFILVFFYGFAPIPFGWYCLLLFLLFGLCFLLSGFIGLALKAIFNDEWVHNGKFYRKEGNKYLGYVKVAYCPYPHCDGFICVQEPPEKEKKRFELVGCCTTEPMLHTFSYNENNIGYPVHLDFSAKK</sequence>
<evidence type="ECO:0000313" key="2">
    <source>
        <dbReference type="EMBL" id="SIN88778.1"/>
    </source>
</evidence>
<keyword evidence="1" id="KW-0472">Membrane</keyword>
<protein>
    <submittedName>
        <fullName evidence="2">Uncharacterized protein</fullName>
    </submittedName>
</protein>
<accession>A0A1N6F0E8</accession>
<dbReference type="RefSeq" id="WP_074239042.1">
    <property type="nucleotide sequence ID" value="NZ_FSRA01000001.1"/>
</dbReference>
<evidence type="ECO:0000256" key="1">
    <source>
        <dbReference type="SAM" id="Phobius"/>
    </source>
</evidence>
<feature type="transmembrane region" description="Helical" evidence="1">
    <location>
        <begin position="207"/>
        <end position="232"/>
    </location>
</feature>
<organism evidence="2 3">
    <name type="scientific">Chitinophaga niabensis</name>
    <dbReference type="NCBI Taxonomy" id="536979"/>
    <lineage>
        <taxon>Bacteria</taxon>
        <taxon>Pseudomonadati</taxon>
        <taxon>Bacteroidota</taxon>
        <taxon>Chitinophagia</taxon>
        <taxon>Chitinophagales</taxon>
        <taxon>Chitinophagaceae</taxon>
        <taxon>Chitinophaga</taxon>
    </lineage>
</organism>
<dbReference type="OrthoDB" id="596297at2"/>
<proteinExistence type="predicted"/>